<feature type="transmembrane region" description="Helical" evidence="7">
    <location>
        <begin position="102"/>
        <end position="124"/>
    </location>
</feature>
<dbReference type="Pfam" id="PF00528">
    <property type="entry name" value="BPD_transp_1"/>
    <property type="match status" value="1"/>
</dbReference>
<evidence type="ECO:0000256" key="5">
    <source>
        <dbReference type="ARBA" id="ARBA00022989"/>
    </source>
</evidence>
<comment type="caution">
    <text evidence="9">The sequence shown here is derived from an EMBL/GenBank/DDBJ whole genome shotgun (WGS) entry which is preliminary data.</text>
</comment>
<protein>
    <submittedName>
        <fullName evidence="9">ABC transporter permease</fullName>
    </submittedName>
</protein>
<evidence type="ECO:0000256" key="3">
    <source>
        <dbReference type="ARBA" id="ARBA00022475"/>
    </source>
</evidence>
<dbReference type="PANTHER" id="PTHR30151:SF0">
    <property type="entry name" value="ABC TRANSPORTER PERMEASE PROTEIN MJ0413-RELATED"/>
    <property type="match status" value="1"/>
</dbReference>
<keyword evidence="3" id="KW-1003">Cell membrane</keyword>
<dbReference type="EMBL" id="BAABGP010000022">
    <property type="protein sequence ID" value="GAA4489567.1"/>
    <property type="molecule type" value="Genomic_DNA"/>
</dbReference>
<feature type="domain" description="ABC transmembrane type-1" evidence="8">
    <location>
        <begin position="64"/>
        <end position="244"/>
    </location>
</feature>
<feature type="transmembrane region" description="Helical" evidence="7">
    <location>
        <begin position="130"/>
        <end position="149"/>
    </location>
</feature>
<evidence type="ECO:0000259" key="8">
    <source>
        <dbReference type="PROSITE" id="PS50928"/>
    </source>
</evidence>
<reference evidence="10" key="1">
    <citation type="journal article" date="2019" name="Int. J. Syst. Evol. Microbiol.">
        <title>The Global Catalogue of Microorganisms (GCM) 10K type strain sequencing project: providing services to taxonomists for standard genome sequencing and annotation.</title>
        <authorList>
            <consortium name="The Broad Institute Genomics Platform"/>
            <consortium name="The Broad Institute Genome Sequencing Center for Infectious Disease"/>
            <person name="Wu L."/>
            <person name="Ma J."/>
        </authorList>
    </citation>
    <scope>NUCLEOTIDE SEQUENCE [LARGE SCALE GENOMIC DNA]</scope>
    <source>
        <strain evidence="10">JCM 17839</strain>
    </source>
</reference>
<dbReference type="InterPro" id="IPR000515">
    <property type="entry name" value="MetI-like"/>
</dbReference>
<organism evidence="9 10">
    <name type="scientific">Microbacterium panaciterrae</name>
    <dbReference type="NCBI Taxonomy" id="985759"/>
    <lineage>
        <taxon>Bacteria</taxon>
        <taxon>Bacillati</taxon>
        <taxon>Actinomycetota</taxon>
        <taxon>Actinomycetes</taxon>
        <taxon>Micrococcales</taxon>
        <taxon>Microbacteriaceae</taxon>
        <taxon>Microbacterium</taxon>
    </lineage>
</organism>
<dbReference type="InterPro" id="IPR035906">
    <property type="entry name" value="MetI-like_sf"/>
</dbReference>
<feature type="transmembrane region" description="Helical" evidence="7">
    <location>
        <begin position="227"/>
        <end position="247"/>
    </location>
</feature>
<evidence type="ECO:0000313" key="10">
    <source>
        <dbReference type="Proteomes" id="UP001500731"/>
    </source>
</evidence>
<keyword evidence="2 7" id="KW-0813">Transport</keyword>
<keyword evidence="10" id="KW-1185">Reference proteome</keyword>
<feature type="transmembrane region" description="Helical" evidence="7">
    <location>
        <begin position="12"/>
        <end position="32"/>
    </location>
</feature>
<feature type="transmembrane region" description="Helical" evidence="7">
    <location>
        <begin position="170"/>
        <end position="187"/>
    </location>
</feature>
<comment type="similarity">
    <text evidence="7">Belongs to the binding-protein-dependent transport system permease family.</text>
</comment>
<dbReference type="SUPFAM" id="SSF161098">
    <property type="entry name" value="MetI-like"/>
    <property type="match status" value="1"/>
</dbReference>
<evidence type="ECO:0000256" key="6">
    <source>
        <dbReference type="ARBA" id="ARBA00023136"/>
    </source>
</evidence>
<gene>
    <name evidence="9" type="ORF">GCM10023171_30650</name>
</gene>
<evidence type="ECO:0000256" key="4">
    <source>
        <dbReference type="ARBA" id="ARBA00022692"/>
    </source>
</evidence>
<keyword evidence="4 7" id="KW-0812">Transmembrane</keyword>
<dbReference type="PANTHER" id="PTHR30151">
    <property type="entry name" value="ALKANE SULFONATE ABC TRANSPORTER-RELATED, MEMBRANE SUBUNIT"/>
    <property type="match status" value="1"/>
</dbReference>
<feature type="transmembrane region" description="Helical" evidence="7">
    <location>
        <begin position="71"/>
        <end position="90"/>
    </location>
</feature>
<dbReference type="Proteomes" id="UP001500731">
    <property type="component" value="Unassembled WGS sequence"/>
</dbReference>
<evidence type="ECO:0000256" key="7">
    <source>
        <dbReference type="RuleBase" id="RU363032"/>
    </source>
</evidence>
<name>A0ABP8PQ47_9MICO</name>
<keyword evidence="6 7" id="KW-0472">Membrane</keyword>
<sequence>MSARTRSAGRSAVRLVTSLWLIIAIVLVWYFLSQGSASFYVPQFPATVRAIGVYFTPAGFQAQVLPTVANLLAGFVVAVVVGVALGIAIGRSRLLGEATAPIIGFVRSVPPPALLPIAIALLGIGAPMRIGLIAFGAVWPTLLSTIDAVRNMDPGLDDIARVYSIRRRRRLLQMVMPAAAPMIVAGMRTSLLYSITLIVLSEMAGASAGLGHSVLLAQRTFQIADMWAAILMLGLLGLVLNVLFLAFERTVLRWHITRHTERGGSWIS</sequence>
<dbReference type="RefSeq" id="WP_345188270.1">
    <property type="nucleotide sequence ID" value="NZ_BAABGP010000022.1"/>
</dbReference>
<accession>A0ABP8PQ47</accession>
<proteinExistence type="inferred from homology"/>
<evidence type="ECO:0000256" key="1">
    <source>
        <dbReference type="ARBA" id="ARBA00004651"/>
    </source>
</evidence>
<evidence type="ECO:0000313" key="9">
    <source>
        <dbReference type="EMBL" id="GAA4489567.1"/>
    </source>
</evidence>
<dbReference type="Gene3D" id="1.10.3720.10">
    <property type="entry name" value="MetI-like"/>
    <property type="match status" value="1"/>
</dbReference>
<dbReference type="PROSITE" id="PS50928">
    <property type="entry name" value="ABC_TM1"/>
    <property type="match status" value="1"/>
</dbReference>
<comment type="subcellular location">
    <subcellularLocation>
        <location evidence="1 7">Cell membrane</location>
        <topology evidence="1 7">Multi-pass membrane protein</topology>
    </subcellularLocation>
</comment>
<keyword evidence="5 7" id="KW-1133">Transmembrane helix</keyword>
<evidence type="ECO:0000256" key="2">
    <source>
        <dbReference type="ARBA" id="ARBA00022448"/>
    </source>
</evidence>